<gene>
    <name evidence="2" type="ORF">VR44_11395</name>
</gene>
<dbReference type="RefSeq" id="WP_045947321.1">
    <property type="nucleotide sequence ID" value="NZ_JZWV01000265.1"/>
</dbReference>
<evidence type="ECO:0000313" key="3">
    <source>
        <dbReference type="Proteomes" id="UP000033551"/>
    </source>
</evidence>
<evidence type="ECO:0000256" key="1">
    <source>
        <dbReference type="SAM" id="MobiDB-lite"/>
    </source>
</evidence>
<sequence length="80" mass="8655">MDSDTVNREPSIARKEIGWWQRQGWIEGAQSSAGASEGVVVRLAAEAPSTGPRWRAGAHVRSASDRDDPVESPLAWLAGR</sequence>
<dbReference type="AlphaFoldDB" id="A0A0F4JKL3"/>
<dbReference type="EMBL" id="JZWV01000265">
    <property type="protein sequence ID" value="KJY34730.1"/>
    <property type="molecule type" value="Genomic_DNA"/>
</dbReference>
<keyword evidence="3" id="KW-1185">Reference proteome</keyword>
<evidence type="ECO:0000313" key="2">
    <source>
        <dbReference type="EMBL" id="KJY34730.1"/>
    </source>
</evidence>
<name>A0A0F4JKL3_9ACTN</name>
<reference evidence="2 3" key="1">
    <citation type="submission" date="2015-02" db="EMBL/GenBank/DDBJ databases">
        <authorList>
            <person name="Ju K.-S."/>
            <person name="Doroghazi J.R."/>
            <person name="Metcalf W."/>
        </authorList>
    </citation>
    <scope>NUCLEOTIDE SEQUENCE [LARGE SCALE GENOMIC DNA]</scope>
    <source>
        <strain evidence="2 3">NRRL ISP-5550</strain>
    </source>
</reference>
<proteinExistence type="predicted"/>
<protein>
    <submittedName>
        <fullName evidence="2">Uncharacterized protein</fullName>
    </submittedName>
</protein>
<accession>A0A0F4JKL3</accession>
<dbReference type="PATRIC" id="fig|68223.7.peg.6176"/>
<feature type="region of interest" description="Disordered" evidence="1">
    <location>
        <begin position="47"/>
        <end position="80"/>
    </location>
</feature>
<dbReference type="OrthoDB" id="3345368at2"/>
<organism evidence="2 3">
    <name type="scientific">Streptomyces katrae</name>
    <dbReference type="NCBI Taxonomy" id="68223"/>
    <lineage>
        <taxon>Bacteria</taxon>
        <taxon>Bacillati</taxon>
        <taxon>Actinomycetota</taxon>
        <taxon>Actinomycetes</taxon>
        <taxon>Kitasatosporales</taxon>
        <taxon>Streptomycetaceae</taxon>
        <taxon>Streptomyces</taxon>
    </lineage>
</organism>
<dbReference type="Proteomes" id="UP000033551">
    <property type="component" value="Unassembled WGS sequence"/>
</dbReference>
<comment type="caution">
    <text evidence="2">The sequence shown here is derived from an EMBL/GenBank/DDBJ whole genome shotgun (WGS) entry which is preliminary data.</text>
</comment>